<dbReference type="InterPro" id="IPR011047">
    <property type="entry name" value="Quinoprotein_ADH-like_sf"/>
</dbReference>
<dbReference type="PRINTS" id="PR00320">
    <property type="entry name" value="GPROTEINBRPT"/>
</dbReference>
<feature type="domain" description="NACHT" evidence="4">
    <location>
        <begin position="128"/>
        <end position="274"/>
    </location>
</feature>
<feature type="repeat" description="WD" evidence="3">
    <location>
        <begin position="843"/>
        <end position="884"/>
    </location>
</feature>
<dbReference type="InterPro" id="IPR011044">
    <property type="entry name" value="Quino_amine_DH_bsu"/>
</dbReference>
<dbReference type="PROSITE" id="PS00678">
    <property type="entry name" value="WD_REPEATS_1"/>
    <property type="match status" value="3"/>
</dbReference>
<evidence type="ECO:0000256" key="1">
    <source>
        <dbReference type="ARBA" id="ARBA00022574"/>
    </source>
</evidence>
<evidence type="ECO:0000313" key="5">
    <source>
        <dbReference type="EMBL" id="CUA78271.1"/>
    </source>
</evidence>
<dbReference type="InterPro" id="IPR019775">
    <property type="entry name" value="WD40_repeat_CS"/>
</dbReference>
<dbReference type="Pfam" id="PF24883">
    <property type="entry name" value="NPHP3_N"/>
    <property type="match status" value="1"/>
</dbReference>
<dbReference type="Pfam" id="PF00400">
    <property type="entry name" value="WD40"/>
    <property type="match status" value="11"/>
</dbReference>
<dbReference type="SUPFAM" id="SSF52540">
    <property type="entry name" value="P-loop containing nucleoside triphosphate hydrolases"/>
    <property type="match status" value="1"/>
</dbReference>
<feature type="repeat" description="WD" evidence="3">
    <location>
        <begin position="1245"/>
        <end position="1286"/>
    </location>
</feature>
<dbReference type="PROSITE" id="PS50294">
    <property type="entry name" value="WD_REPEATS_REGION"/>
    <property type="match status" value="5"/>
</dbReference>
<keyword evidence="1 3" id="KW-0853">WD repeat</keyword>
<name>A0A0K6GIK6_9AGAM</name>
<evidence type="ECO:0000313" key="6">
    <source>
        <dbReference type="Proteomes" id="UP000044841"/>
    </source>
</evidence>
<evidence type="ECO:0000256" key="3">
    <source>
        <dbReference type="PROSITE-ProRule" id="PRU00221"/>
    </source>
</evidence>
<dbReference type="PANTHER" id="PTHR19848">
    <property type="entry name" value="WD40 REPEAT PROTEIN"/>
    <property type="match status" value="1"/>
</dbReference>
<feature type="repeat" description="WD" evidence="3">
    <location>
        <begin position="929"/>
        <end position="963"/>
    </location>
</feature>
<feature type="repeat" description="WD" evidence="3">
    <location>
        <begin position="1066"/>
        <end position="1095"/>
    </location>
</feature>
<proteinExistence type="predicted"/>
<dbReference type="Proteomes" id="UP000044841">
    <property type="component" value="Unassembled WGS sequence"/>
</dbReference>
<protein>
    <submittedName>
        <fullName evidence="5">Putative WD repeat-containing protein alr2800 [Nostoc sp, PCC 7120]</fullName>
    </submittedName>
</protein>
<dbReference type="InterPro" id="IPR027417">
    <property type="entry name" value="P-loop_NTPase"/>
</dbReference>
<dbReference type="InterPro" id="IPR001680">
    <property type="entry name" value="WD40_rpt"/>
</dbReference>
<dbReference type="InterPro" id="IPR036322">
    <property type="entry name" value="WD40_repeat_dom_sf"/>
</dbReference>
<dbReference type="SUPFAM" id="SSF50978">
    <property type="entry name" value="WD40 repeat-like"/>
    <property type="match status" value="1"/>
</dbReference>
<dbReference type="SMART" id="SM00320">
    <property type="entry name" value="WD40"/>
    <property type="match status" value="12"/>
</dbReference>
<accession>A0A0K6GIK6</accession>
<dbReference type="EMBL" id="CYGV01001967">
    <property type="protein sequence ID" value="CUA78271.1"/>
    <property type="molecule type" value="Genomic_DNA"/>
</dbReference>
<dbReference type="PANTHER" id="PTHR19848:SF8">
    <property type="entry name" value="F-BOX AND WD REPEAT DOMAIN CONTAINING 7"/>
    <property type="match status" value="1"/>
</dbReference>
<dbReference type="Gene3D" id="3.40.50.300">
    <property type="entry name" value="P-loop containing nucleotide triphosphate hydrolases"/>
    <property type="match status" value="1"/>
</dbReference>
<reference evidence="5 6" key="1">
    <citation type="submission" date="2015-07" db="EMBL/GenBank/DDBJ databases">
        <authorList>
            <person name="Noorani M."/>
        </authorList>
    </citation>
    <scope>NUCLEOTIDE SEQUENCE [LARGE SCALE GENOMIC DNA]</scope>
    <source>
        <strain evidence="5">BBA 69670</strain>
    </source>
</reference>
<feature type="repeat" description="WD" evidence="3">
    <location>
        <begin position="1108"/>
        <end position="1149"/>
    </location>
</feature>
<dbReference type="CDD" id="cd00200">
    <property type="entry name" value="WD40"/>
    <property type="match status" value="2"/>
</dbReference>
<keyword evidence="6" id="KW-1185">Reference proteome</keyword>
<dbReference type="SUPFAM" id="SSF50998">
    <property type="entry name" value="Quinoprotein alcohol dehydrogenase-like"/>
    <property type="match status" value="1"/>
</dbReference>
<dbReference type="InterPro" id="IPR007111">
    <property type="entry name" value="NACHT_NTPase"/>
</dbReference>
<dbReference type="InterPro" id="IPR020472">
    <property type="entry name" value="WD40_PAC1"/>
</dbReference>
<dbReference type="Gene3D" id="2.130.10.10">
    <property type="entry name" value="YVTN repeat-like/Quinoprotein amine dehydrogenase"/>
    <property type="match status" value="4"/>
</dbReference>
<evidence type="ECO:0000259" key="4">
    <source>
        <dbReference type="PROSITE" id="PS50837"/>
    </source>
</evidence>
<feature type="repeat" description="WD" evidence="3">
    <location>
        <begin position="1209"/>
        <end position="1243"/>
    </location>
</feature>
<feature type="repeat" description="WD" evidence="3">
    <location>
        <begin position="801"/>
        <end position="842"/>
    </location>
</feature>
<sequence length="1370" mass="150110">MARGDMSDETRRIIHDIQGQVSHVTRQKNRSTLRRMVGALKDVDESMRRYRRIEVLFTQLQVNLSIGTKNLVNETLVDSRLRGMRPAHEASYNSIQSTDIKRRACTENTRVGVLAGIWEWILHPNGPKIYWMNGMAGTGKTTIAYTTCVQLEENNQLGANFFCSRALPGCRDVGRIIPTIAYQLARSFPSFQSQLCQILAHDPDASTRDLTTQFRKLLKEPMKHIKDILPDNIVVLIDALDELDGPSSARLVLKVLFDNVAGMPVKFFITSRPDHGLYDTIMSQGPRMRDVFHLHEIEESFVQADIETYLRAELGPLSLPSGQIQQLAEQAGRFFIYAATAIEYIEPSDPEADHNVRLATLLQLTSEQPNMRQQKIDGLYAAILRVVFENPSRDPIELKNIRLTLWSVICAHEPLTSASLSNLIRIGDRQRVVLALKPLRSVLHISEFTGHISTLHASFPDFMFSPERSGKYACNTLVHHGLLAERCFEMMKDQLRFNICGIDSAFILDKQQPGLQATTNTTITPELFYSCQYWGAHLQLSVATNLKSLIAHLNELLERRLLAWIEVLTLKQAIGQGESILGTAERWLQSSGSGATPDIRQLMHDSWRFVTSFAASPASASTPHIYISALALWHTKSPILKWYGYLIQDWIEEIQARIKHNPALLATWDTETGLRVRSIALSPDGTRLVSGNYSLQGGDARIWDVRTGSVLLKQSTTIPSGVRSVAFSNDGTRIALGRSNGSVCICDAITGEAICGPFNCHSSGVNCVIFSHDDALVISCSDDGTINVINPTNDRAAIGPFRGHTEAVNSIALSPDDIHLISGSKDCTVLVWEMQTGRNSRALVGHRLEVLSVAYSSCGTRVVSGSADRTIRVWNPLTGDIVVSPFGRDFGMVNSVAFSPDGHRIISGFSDCVVAVYGSLTGQFITGPLQGHPAAVNAITVSPDNTRIFSVSDDGTICVWDMNLHGSTHDSNTRPMGHSAPVEIISVPTGGESITSITSTGEVGSWDLSTGQAVTRPTMLPRTIGFGSVNHLLAVSSDKQLIASSNLEYEIDIWDASTGEHLHDSFPRYSDAVLSVAFSSDNLYLISSSSDRTIRWCTVSAGAVFLSLEGHSGRALSVALSHNTDYAAAGTDTNAVYVWALRHTHRLVRIYKGHSGPVNSVDFSPQGTQLMLASGSSDGSVRVWDIATRGTYENSTTPGSGGNDLLPAVNLVKFSPNATCIVSSSSDHAIRVWSATTVELLAGPFKGHNDVIRALTFSPDSIRVISGSSDQTIRTWIVNTGSASHTPSTSIDTTSVSNSDMLGSWRLDDSGWVLDRTGRLLIWVPNPLRPALEWPCNPLVISTAGSLRLPMADLLGGRIWRDLCQRQAKN</sequence>
<dbReference type="PROSITE" id="PS50837">
    <property type="entry name" value="NACHT"/>
    <property type="match status" value="1"/>
</dbReference>
<dbReference type="SUPFAM" id="SSF50969">
    <property type="entry name" value="YVTN repeat-like/Quinoprotein amine dehydrogenase"/>
    <property type="match status" value="1"/>
</dbReference>
<gene>
    <name evidence="5" type="ORF">RSOLAG22IIIB_06968</name>
</gene>
<evidence type="ECO:0000256" key="2">
    <source>
        <dbReference type="ARBA" id="ARBA00022737"/>
    </source>
</evidence>
<feature type="repeat" description="WD" evidence="3">
    <location>
        <begin position="758"/>
        <end position="790"/>
    </location>
</feature>
<dbReference type="PROSITE" id="PS50082">
    <property type="entry name" value="WD_REPEATS_2"/>
    <property type="match status" value="9"/>
</dbReference>
<dbReference type="InterPro" id="IPR015943">
    <property type="entry name" value="WD40/YVTN_repeat-like_dom_sf"/>
</dbReference>
<dbReference type="InterPro" id="IPR056884">
    <property type="entry name" value="NPHP3-like_N"/>
</dbReference>
<keyword evidence="2" id="KW-0677">Repeat</keyword>
<organism evidence="5 6">
    <name type="scientific">Rhizoctonia solani</name>
    <dbReference type="NCBI Taxonomy" id="456999"/>
    <lineage>
        <taxon>Eukaryota</taxon>
        <taxon>Fungi</taxon>
        <taxon>Dikarya</taxon>
        <taxon>Basidiomycota</taxon>
        <taxon>Agaricomycotina</taxon>
        <taxon>Agaricomycetes</taxon>
        <taxon>Cantharellales</taxon>
        <taxon>Ceratobasidiaceae</taxon>
        <taxon>Rhizoctonia</taxon>
    </lineage>
</organism>
<feature type="repeat" description="WD" evidence="3">
    <location>
        <begin position="1151"/>
        <end position="1194"/>
    </location>
</feature>